<comment type="function">
    <text evidence="1">Accessory subunit of the mitochondrial membrane respiratory chain NADH dehydrogenase (Complex I), that is believed not to be involved in catalysis. Complex I functions in the transfer of electrons from NADH to the respiratory chain. The immediate electron acceptor for the enzyme is believed to be ubiquinone.</text>
</comment>
<evidence type="ECO:0000256" key="12">
    <source>
        <dbReference type="ARBA" id="ARBA00023157"/>
    </source>
</evidence>
<keyword evidence="9" id="KW-0249">Electron transport</keyword>
<evidence type="ECO:0000313" key="13">
    <source>
        <dbReference type="EMBL" id="KAK7870546.1"/>
    </source>
</evidence>
<dbReference type="PANTHER" id="PTHR20900:SF0">
    <property type="entry name" value="NADH DEHYDROGENASE [UBIQUINONE] 1 BETA SUBCOMPLEX SUBUNIT 7"/>
    <property type="match status" value="1"/>
</dbReference>
<reference evidence="13 14" key="1">
    <citation type="submission" date="2024-03" db="EMBL/GenBank/DDBJ databases">
        <title>The genome assembly and annotation of the cricket Gryllus longicercus Weissman &amp; Gray.</title>
        <authorList>
            <person name="Szrajer S."/>
            <person name="Gray D."/>
            <person name="Ylla G."/>
        </authorList>
    </citation>
    <scope>NUCLEOTIDE SEQUENCE [LARGE SCALE GENOMIC DNA]</scope>
    <source>
        <strain evidence="13">DAG 2021-001</strain>
        <tissue evidence="13">Whole body minus gut</tissue>
    </source>
</reference>
<dbReference type="GO" id="GO:0005758">
    <property type="term" value="C:mitochondrial intermembrane space"/>
    <property type="evidence" value="ECO:0007669"/>
    <property type="project" value="UniProtKB-SubCell"/>
</dbReference>
<protein>
    <recommendedName>
        <fullName evidence="5">NADH dehydrogenase [ubiquinone] 1 beta subcomplex subunit 7</fullName>
    </recommendedName>
</protein>
<keyword evidence="14" id="KW-1185">Reference proteome</keyword>
<dbReference type="Proteomes" id="UP001378592">
    <property type="component" value="Unassembled WGS sequence"/>
</dbReference>
<evidence type="ECO:0000256" key="5">
    <source>
        <dbReference type="ARBA" id="ARBA00018677"/>
    </source>
</evidence>
<evidence type="ECO:0000256" key="3">
    <source>
        <dbReference type="ARBA" id="ARBA00004637"/>
    </source>
</evidence>
<comment type="caution">
    <text evidence="13">The sequence shown here is derived from an EMBL/GenBank/DDBJ whole genome shotgun (WGS) entry which is preliminary data.</text>
</comment>
<evidence type="ECO:0000256" key="1">
    <source>
        <dbReference type="ARBA" id="ARBA00003195"/>
    </source>
</evidence>
<evidence type="ECO:0000256" key="8">
    <source>
        <dbReference type="ARBA" id="ARBA00022792"/>
    </source>
</evidence>
<evidence type="ECO:0000256" key="9">
    <source>
        <dbReference type="ARBA" id="ARBA00022982"/>
    </source>
</evidence>
<keyword evidence="10" id="KW-0496">Mitochondrion</keyword>
<gene>
    <name evidence="13" type="ORF">R5R35_002944</name>
</gene>
<evidence type="ECO:0000313" key="14">
    <source>
        <dbReference type="Proteomes" id="UP001378592"/>
    </source>
</evidence>
<keyword evidence="12" id="KW-1015">Disulfide bond</keyword>
<keyword evidence="7" id="KW-0679">Respiratory chain</keyword>
<dbReference type="GO" id="GO:0005743">
    <property type="term" value="C:mitochondrial inner membrane"/>
    <property type="evidence" value="ECO:0007669"/>
    <property type="project" value="UniProtKB-SubCell"/>
</dbReference>
<evidence type="ECO:0000256" key="4">
    <source>
        <dbReference type="ARBA" id="ARBA00008006"/>
    </source>
</evidence>
<dbReference type="EMBL" id="JAZDUA010000056">
    <property type="protein sequence ID" value="KAK7870546.1"/>
    <property type="molecule type" value="Genomic_DNA"/>
</dbReference>
<dbReference type="AlphaFoldDB" id="A0AAN9VVG5"/>
<name>A0AAN9VVG5_9ORTH</name>
<keyword evidence="8" id="KW-0999">Mitochondrion inner membrane</keyword>
<evidence type="ECO:0000256" key="2">
    <source>
        <dbReference type="ARBA" id="ARBA00004569"/>
    </source>
</evidence>
<comment type="similarity">
    <text evidence="4">Belongs to the complex I NDUFB7 subunit family.</text>
</comment>
<evidence type="ECO:0000256" key="7">
    <source>
        <dbReference type="ARBA" id="ARBA00022660"/>
    </source>
</evidence>
<accession>A0AAN9VVG5</accession>
<evidence type="ECO:0000256" key="10">
    <source>
        <dbReference type="ARBA" id="ARBA00023128"/>
    </source>
</evidence>
<dbReference type="InterPro" id="IPR008698">
    <property type="entry name" value="NDUB7"/>
</dbReference>
<keyword evidence="6" id="KW-0813">Transport</keyword>
<comment type="subcellular location">
    <subcellularLocation>
        <location evidence="3">Mitochondrion inner membrane</location>
        <topology evidence="3">Peripheral membrane protein</topology>
    </subcellularLocation>
    <subcellularLocation>
        <location evidence="2">Mitochondrion intermembrane space</location>
    </subcellularLocation>
</comment>
<evidence type="ECO:0000256" key="11">
    <source>
        <dbReference type="ARBA" id="ARBA00023136"/>
    </source>
</evidence>
<dbReference type="Pfam" id="PF05676">
    <property type="entry name" value="NDUF_B7"/>
    <property type="match status" value="1"/>
</dbReference>
<sequence>MGNIQPLHGSDITPSPLKDTIFDPEFGFPNGRKEREMIATVEEMNSAKLPMKDRDYCAHLLLKFRACRADVYPFVVKCAHEKHAYLTCEYEDYVLRMKEFERERRLLARKKRIEAKLHQEVGA</sequence>
<keyword evidence="11" id="KW-0472">Membrane</keyword>
<proteinExistence type="inferred from homology"/>
<dbReference type="PANTHER" id="PTHR20900">
    <property type="entry name" value="NADH:UBIQUINONE OXIDOREDUCTASE B18-LIKE SUBUNIT"/>
    <property type="match status" value="1"/>
</dbReference>
<organism evidence="13 14">
    <name type="scientific">Gryllus longicercus</name>
    <dbReference type="NCBI Taxonomy" id="2509291"/>
    <lineage>
        <taxon>Eukaryota</taxon>
        <taxon>Metazoa</taxon>
        <taxon>Ecdysozoa</taxon>
        <taxon>Arthropoda</taxon>
        <taxon>Hexapoda</taxon>
        <taxon>Insecta</taxon>
        <taxon>Pterygota</taxon>
        <taxon>Neoptera</taxon>
        <taxon>Polyneoptera</taxon>
        <taxon>Orthoptera</taxon>
        <taxon>Ensifera</taxon>
        <taxon>Gryllidea</taxon>
        <taxon>Grylloidea</taxon>
        <taxon>Gryllidae</taxon>
        <taxon>Gryllinae</taxon>
        <taxon>Gryllus</taxon>
    </lineage>
</organism>
<evidence type="ECO:0000256" key="6">
    <source>
        <dbReference type="ARBA" id="ARBA00022448"/>
    </source>
</evidence>